<keyword evidence="4" id="KW-1185">Reference proteome</keyword>
<evidence type="ECO:0000313" key="3">
    <source>
        <dbReference type="EMBL" id="AJF07097.1"/>
    </source>
</evidence>
<gene>
    <name evidence="3" type="ORF">GSUB_11735</name>
</gene>
<dbReference type="PANTHER" id="PTHR13420">
    <property type="entry name" value="UPF0235 PROTEIN C15ORF40"/>
    <property type="match status" value="1"/>
</dbReference>
<dbReference type="PANTHER" id="PTHR13420:SF7">
    <property type="entry name" value="UPF0235 PROTEIN C15ORF40"/>
    <property type="match status" value="1"/>
</dbReference>
<dbReference type="OrthoDB" id="9800587at2"/>
<dbReference type="STRING" id="483547.GSUB_11735"/>
<dbReference type="NCBIfam" id="TIGR00251">
    <property type="entry name" value="DUF167 family protein"/>
    <property type="match status" value="1"/>
</dbReference>
<dbReference type="InterPro" id="IPR036591">
    <property type="entry name" value="YggU-like_sf"/>
</dbReference>
<proteinExistence type="inferred from homology"/>
<dbReference type="Pfam" id="PF02594">
    <property type="entry name" value="DUF167"/>
    <property type="match status" value="1"/>
</dbReference>
<dbReference type="RefSeq" id="WP_040200938.1">
    <property type="nucleotide sequence ID" value="NZ_CP010311.1"/>
</dbReference>
<evidence type="ECO:0000256" key="1">
    <source>
        <dbReference type="ARBA" id="ARBA00010364"/>
    </source>
</evidence>
<accession>A0A0B5FG46</accession>
<dbReference type="EMBL" id="CP010311">
    <property type="protein sequence ID" value="AJF07097.1"/>
    <property type="molecule type" value="Genomic_DNA"/>
</dbReference>
<dbReference type="SMART" id="SM01152">
    <property type="entry name" value="DUF167"/>
    <property type="match status" value="1"/>
</dbReference>
<sequence length="95" mass="10341">MNSALTETQEGVIVAVYVQPRASRDEVVGMHGDALRVRLTAPPVEGAANRRCREFLAKLFGVPKSDVALVSGDKSRHKRLLIRGVDAAAAFERLK</sequence>
<dbReference type="KEGG" id="gsb:GSUB_11735"/>
<evidence type="ECO:0000313" key="4">
    <source>
        <dbReference type="Proteomes" id="UP000035036"/>
    </source>
</evidence>
<dbReference type="Gene3D" id="3.30.1200.10">
    <property type="entry name" value="YggU-like"/>
    <property type="match status" value="1"/>
</dbReference>
<evidence type="ECO:0000256" key="2">
    <source>
        <dbReference type="HAMAP-Rule" id="MF_00634"/>
    </source>
</evidence>
<dbReference type="HOGENOM" id="CLU_130694_5_0_7"/>
<dbReference type="Proteomes" id="UP000035036">
    <property type="component" value="Chromosome"/>
</dbReference>
<comment type="similarity">
    <text evidence="1 2">Belongs to the UPF0235 family.</text>
</comment>
<protein>
    <recommendedName>
        <fullName evidence="2">UPF0235 protein GSUB_11735</fullName>
    </recommendedName>
</protein>
<dbReference type="AlphaFoldDB" id="A0A0B5FG46"/>
<dbReference type="GO" id="GO:0005737">
    <property type="term" value="C:cytoplasm"/>
    <property type="evidence" value="ECO:0007669"/>
    <property type="project" value="TreeGrafter"/>
</dbReference>
<name>A0A0B5FG46_9BACT</name>
<reference evidence="3 4" key="1">
    <citation type="journal article" date="2015" name="Genome Announc.">
        <title>Genomes of Geoalkalibacter ferrihydriticus Z-0531T and Geoalkalibacter subterraneus Red1T, Two Haloalkaliphilic Metal-Reducing Deltaproteobacteria.</title>
        <authorList>
            <person name="Badalamenti J.P."/>
            <person name="Krajmalnik-Brown R."/>
            <person name="Torres C.I."/>
            <person name="Bond D.R."/>
        </authorList>
    </citation>
    <scope>NUCLEOTIDE SEQUENCE [LARGE SCALE GENOMIC DNA]</scope>
    <source>
        <strain evidence="3 4">Red1</strain>
    </source>
</reference>
<dbReference type="InterPro" id="IPR003746">
    <property type="entry name" value="DUF167"/>
</dbReference>
<organism evidence="3 4">
    <name type="scientific">Geoalkalibacter subterraneus</name>
    <dbReference type="NCBI Taxonomy" id="483547"/>
    <lineage>
        <taxon>Bacteria</taxon>
        <taxon>Pseudomonadati</taxon>
        <taxon>Thermodesulfobacteriota</taxon>
        <taxon>Desulfuromonadia</taxon>
        <taxon>Desulfuromonadales</taxon>
        <taxon>Geoalkalibacteraceae</taxon>
        <taxon>Geoalkalibacter</taxon>
    </lineage>
</organism>
<dbReference type="HAMAP" id="MF_00634">
    <property type="entry name" value="UPF0235"/>
    <property type="match status" value="1"/>
</dbReference>
<dbReference type="SUPFAM" id="SSF69786">
    <property type="entry name" value="YggU-like"/>
    <property type="match status" value="1"/>
</dbReference>